<protein>
    <submittedName>
        <fullName evidence="2">Uncharacterized protein</fullName>
    </submittedName>
</protein>
<dbReference type="GO" id="GO:0016042">
    <property type="term" value="P:lipid catabolic process"/>
    <property type="evidence" value="ECO:0007669"/>
    <property type="project" value="InterPro"/>
</dbReference>
<proteinExistence type="predicted"/>
<gene>
    <name evidence="2" type="ORF">FOB82_11405</name>
</gene>
<feature type="compositionally biased region" description="Pro residues" evidence="1">
    <location>
        <begin position="70"/>
        <end position="79"/>
    </location>
</feature>
<dbReference type="Pfam" id="PF03583">
    <property type="entry name" value="LIP"/>
    <property type="match status" value="1"/>
</dbReference>
<dbReference type="Gene3D" id="1.10.260.130">
    <property type="match status" value="1"/>
</dbReference>
<organism evidence="2 3">
    <name type="scientific">Corynebacterium xerosis</name>
    <dbReference type="NCBI Taxonomy" id="1725"/>
    <lineage>
        <taxon>Bacteria</taxon>
        <taxon>Bacillati</taxon>
        <taxon>Actinomycetota</taxon>
        <taxon>Actinomycetes</taxon>
        <taxon>Mycobacteriales</taxon>
        <taxon>Corynebacteriaceae</taxon>
        <taxon>Corynebacterium</taxon>
    </lineage>
</organism>
<sequence length="239" mass="26108">MRRRTVERVCCPIATDTIAGFFQNEYIFLSSRITCFAGAPSDARAQRPARRGPEHEQERRCRSVARTPAPRAPWEPSPHSPHHSSGSPPADLTSVVGAVQENLIVGALAYVMNGFVERYPESRPAFEGVMNPVGRDYLKRTENQCIVDSLVSYSVPGAFGPEPSRALIADGETLGHHLLPLPVGFLQGQNWITDRFNGIETSGCHLEGWPAARGGDIQIGAVGAMAYFRQLHMFPLGNG</sequence>
<dbReference type="KEGG" id="cxe:FOB82_11405"/>
<feature type="compositionally biased region" description="Basic and acidic residues" evidence="1">
    <location>
        <begin position="51"/>
        <end position="61"/>
    </location>
</feature>
<dbReference type="AlphaFoldDB" id="A0A6B8TID0"/>
<evidence type="ECO:0000313" key="2">
    <source>
        <dbReference type="EMBL" id="QGS35454.1"/>
    </source>
</evidence>
<name>A0A6B8TID0_9CORY</name>
<dbReference type="GO" id="GO:0004806">
    <property type="term" value="F:triacylglycerol lipase activity"/>
    <property type="evidence" value="ECO:0007669"/>
    <property type="project" value="InterPro"/>
</dbReference>
<dbReference type="InterPro" id="IPR005152">
    <property type="entry name" value="Lipase_secreted"/>
</dbReference>
<evidence type="ECO:0000256" key="1">
    <source>
        <dbReference type="SAM" id="MobiDB-lite"/>
    </source>
</evidence>
<feature type="region of interest" description="Disordered" evidence="1">
    <location>
        <begin position="43"/>
        <end position="92"/>
    </location>
</feature>
<dbReference type="RefSeq" id="WP_155870472.1">
    <property type="nucleotide sequence ID" value="NZ_CP046322.1"/>
</dbReference>
<reference evidence="2 3" key="1">
    <citation type="submission" date="2019-11" db="EMBL/GenBank/DDBJ databases">
        <title>FDA dAtabase for Regulatory Grade micrObial Sequences (FDA-ARGOS): Supporting development and validation of Infectious Disease Dx tests.</title>
        <authorList>
            <person name="Kerrigan L."/>
            <person name="Long C."/>
            <person name="Tallon L."/>
            <person name="Sadzewicz L."/>
            <person name="Vavikolanu K."/>
            <person name="Mehta A."/>
            <person name="Aluvathingal J."/>
            <person name="Nadendla S."/>
            <person name="Yan Y."/>
            <person name="Sichtig H."/>
        </authorList>
    </citation>
    <scope>NUCLEOTIDE SEQUENCE [LARGE SCALE GENOMIC DNA]</scope>
    <source>
        <strain evidence="2 3">FDAARGOS_674</strain>
    </source>
</reference>
<dbReference type="EMBL" id="CP046322">
    <property type="protein sequence ID" value="QGS35454.1"/>
    <property type="molecule type" value="Genomic_DNA"/>
</dbReference>
<accession>A0A6B8TID0</accession>
<dbReference type="Proteomes" id="UP000426857">
    <property type="component" value="Chromosome"/>
</dbReference>
<evidence type="ECO:0000313" key="3">
    <source>
        <dbReference type="Proteomes" id="UP000426857"/>
    </source>
</evidence>